<feature type="binding site" evidence="11">
    <location>
        <begin position="307"/>
        <end position="309"/>
    </location>
    <ligand>
        <name>substrate</name>
    </ligand>
</feature>
<dbReference type="PANTHER" id="PTHR11113">
    <property type="entry name" value="N-ACETYLGLUCOSAMINE-6-PHOSPHATE DEACETYLASE"/>
    <property type="match status" value="1"/>
</dbReference>
<evidence type="ECO:0000256" key="10">
    <source>
        <dbReference type="PIRSR" id="PIRSR038994-1"/>
    </source>
</evidence>
<keyword evidence="4 12" id="KW-0479">Metal-binding</keyword>
<dbReference type="InterPro" id="IPR011059">
    <property type="entry name" value="Metal-dep_hydrolase_composite"/>
</dbReference>
<keyword evidence="5 9" id="KW-0378">Hydrolase</keyword>
<dbReference type="PANTHER" id="PTHR11113:SF14">
    <property type="entry name" value="N-ACETYLGLUCOSAMINE-6-PHOSPHATE DEACETYLASE"/>
    <property type="match status" value="1"/>
</dbReference>
<dbReference type="SUPFAM" id="SSF51338">
    <property type="entry name" value="Composite domain of metallo-dependent hydrolases"/>
    <property type="match status" value="1"/>
</dbReference>
<evidence type="ECO:0000256" key="6">
    <source>
        <dbReference type="ARBA" id="ARBA00023277"/>
    </source>
</evidence>
<evidence type="ECO:0000256" key="9">
    <source>
        <dbReference type="PIRNR" id="PIRNR038994"/>
    </source>
</evidence>
<reference evidence="15" key="1">
    <citation type="journal article" date="2013" name="Stand. Genomic Sci.">
        <title>Complete genome sequence of Coriobacterium glomerans type strain (PW2(T)) from the midgut of Pyrrhocoris apterus L. (red soldier bug).</title>
        <authorList>
            <person name="Stackebrandt E."/>
            <person name="Zeytun A."/>
            <person name="Lapidus A."/>
            <person name="Nolan M."/>
            <person name="Lucas S."/>
            <person name="Hammon N."/>
            <person name="Deshpande S."/>
            <person name="Cheng J.F."/>
            <person name="Tapia R."/>
            <person name="Goodwin L.A."/>
            <person name="Pitluck S."/>
            <person name="Liolios K."/>
            <person name="Pagani I."/>
            <person name="Ivanova N."/>
            <person name="Mavromatis K."/>
            <person name="Mikhailova N."/>
            <person name="Huntemann M."/>
            <person name="Pati A."/>
            <person name="Chen A."/>
            <person name="Palaniappan K."/>
            <person name="Chang Y.J."/>
            <person name="Land M."/>
            <person name="Hauser L."/>
            <person name="Rohde M."/>
            <person name="Pukall R."/>
            <person name="Goker M."/>
            <person name="Detter J.C."/>
            <person name="Woyke T."/>
            <person name="Bristow J."/>
            <person name="Eisen J.A."/>
            <person name="Markowitz V."/>
            <person name="Hugenholtz P."/>
            <person name="Kyrpides N.C."/>
            <person name="Klenk H.P."/>
        </authorList>
    </citation>
    <scope>NUCLEOTIDE SEQUENCE</scope>
    <source>
        <strain evidence="15">ATCC 49209 / DSM 20642 / JCM 10262 / PW2</strain>
    </source>
</reference>
<comment type="similarity">
    <text evidence="1 9">Belongs to the metallo-dependent hydrolases superfamily. NagA family.</text>
</comment>
<evidence type="ECO:0000256" key="3">
    <source>
        <dbReference type="ARBA" id="ARBA00018029"/>
    </source>
</evidence>
<evidence type="ECO:0000256" key="11">
    <source>
        <dbReference type="PIRSR" id="PIRSR038994-2"/>
    </source>
</evidence>
<keyword evidence="6 9" id="KW-0119">Carbohydrate metabolism</keyword>
<dbReference type="STRING" id="700015.Corgl_0410"/>
<dbReference type="InterPro" id="IPR032466">
    <property type="entry name" value="Metal_Hydrolase"/>
</dbReference>
<dbReference type="GO" id="GO:0046872">
    <property type="term" value="F:metal ion binding"/>
    <property type="evidence" value="ECO:0007669"/>
    <property type="project" value="UniProtKB-KW"/>
</dbReference>
<feature type="domain" description="Amidohydrolase-related" evidence="13">
    <location>
        <begin position="50"/>
        <end position="379"/>
    </location>
</feature>
<dbReference type="InterPro" id="IPR006680">
    <property type="entry name" value="Amidohydro-rel"/>
</dbReference>
<feature type="binding site" evidence="11">
    <location>
        <begin position="217"/>
        <end position="218"/>
    </location>
    <ligand>
        <name>substrate</name>
    </ligand>
</feature>
<evidence type="ECO:0000256" key="2">
    <source>
        <dbReference type="ARBA" id="ARBA00011899"/>
    </source>
</evidence>
<dbReference type="CDD" id="cd00854">
    <property type="entry name" value="NagA"/>
    <property type="match status" value="1"/>
</dbReference>
<dbReference type="EMBL" id="CP002628">
    <property type="protein sequence ID" value="AEB06528.1"/>
    <property type="molecule type" value="Genomic_DNA"/>
</dbReference>
<sequence>MGRYAVLADRFYFPTHTLDGGYLLVEDGMFGEHVEKEPDCEILDRRGCHVAPGFVDTHIHGYGDCDVMDGTWDSVHTIAKRILENGVTSWLPTTLTATAEQLDAACHGVADRIDENTGARIQGIFLEGPFFTEKHKGAQNPAYLSAPAIEKLKRWQSSAKGLVKKIAIAAEFPDSPAFIRAAREMGVVVALGHSDAGVSDALHCLDAGARVFVHTYNGMSPLHHREPGMVGAALYSGHRTYSELICDGHHVNPIAASIVMQCKGHDHCVLITDCMRAGGMPDGDYLLGELPVVVAGGTARLKDAGSLAGSILRLNDAVKHVVAWGIATPAQAIDMATRVAAEANEIGDVCGSIQAGRAADFVVLEPDLTLSETFLGGKSVYRR</sequence>
<evidence type="ECO:0000256" key="1">
    <source>
        <dbReference type="ARBA" id="ARBA00010716"/>
    </source>
</evidence>
<feature type="binding site" evidence="11">
    <location>
        <position position="225"/>
    </location>
    <ligand>
        <name>substrate</name>
    </ligand>
</feature>
<dbReference type="RefSeq" id="WP_013708271.1">
    <property type="nucleotide sequence ID" value="NC_015389.1"/>
</dbReference>
<evidence type="ECO:0000256" key="5">
    <source>
        <dbReference type="ARBA" id="ARBA00022801"/>
    </source>
</evidence>
<evidence type="ECO:0000256" key="12">
    <source>
        <dbReference type="PIRSR" id="PIRSR038994-3"/>
    </source>
</evidence>
<dbReference type="Gene3D" id="2.30.40.10">
    <property type="entry name" value="Urease, subunit C, domain 1"/>
    <property type="match status" value="1"/>
</dbReference>
<comment type="catalytic activity">
    <reaction evidence="7">
        <text>N-acetyl-D-glucosamine 6-phosphate + H2O = D-glucosamine 6-phosphate + acetate</text>
        <dbReference type="Rhea" id="RHEA:22936"/>
        <dbReference type="ChEBI" id="CHEBI:15377"/>
        <dbReference type="ChEBI" id="CHEBI:30089"/>
        <dbReference type="ChEBI" id="CHEBI:57513"/>
        <dbReference type="ChEBI" id="CHEBI:58725"/>
        <dbReference type="EC" id="3.5.1.25"/>
    </reaction>
</comment>
<feature type="binding site" evidence="11">
    <location>
        <position position="138"/>
    </location>
    <ligand>
        <name>substrate</name>
    </ligand>
</feature>
<protein>
    <recommendedName>
        <fullName evidence="3">N-acetylglucosamine-6-phosphate deacetylase</fullName>
        <ecNumber evidence="2">3.5.1.25</ecNumber>
    </recommendedName>
</protein>
<gene>
    <name evidence="14" type="ordered locus">Corgl_0410</name>
</gene>
<organism evidence="14 15">
    <name type="scientific">Coriobacterium glomerans (strain ATCC 49209 / DSM 20642 / JCM 10262 / PW2)</name>
    <dbReference type="NCBI Taxonomy" id="700015"/>
    <lineage>
        <taxon>Bacteria</taxon>
        <taxon>Bacillati</taxon>
        <taxon>Actinomycetota</taxon>
        <taxon>Coriobacteriia</taxon>
        <taxon>Coriobacteriales</taxon>
        <taxon>Coriobacteriaceae</taxon>
        <taxon>Coriobacterium</taxon>
    </lineage>
</organism>
<name>F2NAK1_CORGP</name>
<evidence type="ECO:0000259" key="13">
    <source>
        <dbReference type="Pfam" id="PF01979"/>
    </source>
</evidence>
<comment type="cofactor">
    <cofactor evidence="12">
        <name>a divalent metal cation</name>
        <dbReference type="ChEBI" id="CHEBI:60240"/>
    </cofactor>
    <text evidence="12">Binds 1 divalent metal cation per subunit.</text>
</comment>
<evidence type="ECO:0000256" key="8">
    <source>
        <dbReference type="ARBA" id="ARBA00060590"/>
    </source>
</evidence>
<dbReference type="GO" id="GO:0006046">
    <property type="term" value="P:N-acetylglucosamine catabolic process"/>
    <property type="evidence" value="ECO:0007669"/>
    <property type="project" value="TreeGrafter"/>
</dbReference>
<dbReference type="KEGG" id="cgo:Corgl_0410"/>
<comment type="pathway">
    <text evidence="8">Amino-sugar metabolism; N-acetylneuraminate degradation; D-fructose 6-phosphate from N-acetylneuraminate: step 4/5.</text>
</comment>
<dbReference type="NCBIfam" id="TIGR00221">
    <property type="entry name" value="nagA"/>
    <property type="match status" value="1"/>
</dbReference>
<evidence type="ECO:0000256" key="4">
    <source>
        <dbReference type="ARBA" id="ARBA00022723"/>
    </source>
</evidence>
<dbReference type="SUPFAM" id="SSF51556">
    <property type="entry name" value="Metallo-dependent hydrolases"/>
    <property type="match status" value="1"/>
</dbReference>
<dbReference type="HOGENOM" id="CLU_032482_2_1_11"/>
<accession>F2NAK1</accession>
<dbReference type="AlphaFoldDB" id="F2NAK1"/>
<dbReference type="eggNOG" id="COG1820">
    <property type="taxonomic scope" value="Bacteria"/>
</dbReference>
<dbReference type="PIRSF" id="PIRSF038994">
    <property type="entry name" value="NagA"/>
    <property type="match status" value="1"/>
</dbReference>
<dbReference type="InterPro" id="IPR003764">
    <property type="entry name" value="GlcNAc_6-P_deAcase"/>
</dbReference>
<keyword evidence="15" id="KW-1185">Reference proteome</keyword>
<feature type="binding site" evidence="11">
    <location>
        <position position="250"/>
    </location>
    <ligand>
        <name>substrate</name>
    </ligand>
</feature>
<dbReference type="GO" id="GO:0008448">
    <property type="term" value="F:N-acetylglucosamine-6-phosphate deacetylase activity"/>
    <property type="evidence" value="ECO:0007669"/>
    <property type="project" value="UniProtKB-EC"/>
</dbReference>
<dbReference type="Gene3D" id="3.20.20.140">
    <property type="entry name" value="Metal-dependent hydrolases"/>
    <property type="match status" value="1"/>
</dbReference>
<feature type="active site" description="Proton donor/acceptor" evidence="10">
    <location>
        <position position="273"/>
    </location>
</feature>
<dbReference type="FunFam" id="3.20.20.140:FF:000004">
    <property type="entry name" value="N-acetylglucosamine-6-phosphate deacetylase"/>
    <property type="match status" value="1"/>
</dbReference>
<dbReference type="OrthoDB" id="9776488at2"/>
<dbReference type="Pfam" id="PF01979">
    <property type="entry name" value="Amidohydro_1"/>
    <property type="match status" value="1"/>
</dbReference>
<feature type="binding site" evidence="12">
    <location>
        <position position="127"/>
    </location>
    <ligand>
        <name>Zn(2+)</name>
        <dbReference type="ChEBI" id="CHEBI:29105"/>
    </ligand>
</feature>
<evidence type="ECO:0000256" key="7">
    <source>
        <dbReference type="ARBA" id="ARBA00047647"/>
    </source>
</evidence>
<proteinExistence type="inferred from homology"/>
<dbReference type="Proteomes" id="UP000006851">
    <property type="component" value="Chromosome"/>
</dbReference>
<feature type="binding site" evidence="12">
    <location>
        <position position="193"/>
    </location>
    <ligand>
        <name>Zn(2+)</name>
        <dbReference type="ChEBI" id="CHEBI:29105"/>
    </ligand>
</feature>
<feature type="binding site" evidence="12">
    <location>
        <position position="214"/>
    </location>
    <ligand>
        <name>Zn(2+)</name>
        <dbReference type="ChEBI" id="CHEBI:29105"/>
    </ligand>
</feature>
<dbReference type="EC" id="3.5.1.25" evidence="2"/>
<evidence type="ECO:0000313" key="15">
    <source>
        <dbReference type="Proteomes" id="UP000006851"/>
    </source>
</evidence>
<evidence type="ECO:0000313" key="14">
    <source>
        <dbReference type="EMBL" id="AEB06528.1"/>
    </source>
</evidence>